<dbReference type="Gene3D" id="3.30.710.10">
    <property type="entry name" value="Potassium Channel Kv1.1, Chain A"/>
    <property type="match status" value="2"/>
</dbReference>
<dbReference type="GO" id="GO:0031625">
    <property type="term" value="F:ubiquitin protein ligase binding"/>
    <property type="evidence" value="ECO:0000318"/>
    <property type="project" value="GO_Central"/>
</dbReference>
<gene>
    <name evidence="2" type="ORF">DAPPUDRAFT_23177</name>
</gene>
<dbReference type="PROSITE" id="PS50097">
    <property type="entry name" value="BTB"/>
    <property type="match status" value="2"/>
</dbReference>
<reference evidence="2 3" key="1">
    <citation type="journal article" date="2011" name="Science">
        <title>The ecoresponsive genome of Daphnia pulex.</title>
        <authorList>
            <person name="Colbourne J.K."/>
            <person name="Pfrender M.E."/>
            <person name="Gilbert D."/>
            <person name="Thomas W.K."/>
            <person name="Tucker A."/>
            <person name="Oakley T.H."/>
            <person name="Tokishita S."/>
            <person name="Aerts A."/>
            <person name="Arnold G.J."/>
            <person name="Basu M.K."/>
            <person name="Bauer D.J."/>
            <person name="Caceres C.E."/>
            <person name="Carmel L."/>
            <person name="Casola C."/>
            <person name="Choi J.H."/>
            <person name="Detter J.C."/>
            <person name="Dong Q."/>
            <person name="Dusheyko S."/>
            <person name="Eads B.D."/>
            <person name="Frohlich T."/>
            <person name="Geiler-Samerotte K.A."/>
            <person name="Gerlach D."/>
            <person name="Hatcher P."/>
            <person name="Jogdeo S."/>
            <person name="Krijgsveld J."/>
            <person name="Kriventseva E.V."/>
            <person name="Kultz D."/>
            <person name="Laforsch C."/>
            <person name="Lindquist E."/>
            <person name="Lopez J."/>
            <person name="Manak J.R."/>
            <person name="Muller J."/>
            <person name="Pangilinan J."/>
            <person name="Patwardhan R.P."/>
            <person name="Pitluck S."/>
            <person name="Pritham E.J."/>
            <person name="Rechtsteiner A."/>
            <person name="Rho M."/>
            <person name="Rogozin I.B."/>
            <person name="Sakarya O."/>
            <person name="Salamov A."/>
            <person name="Schaack S."/>
            <person name="Shapiro H."/>
            <person name="Shiga Y."/>
            <person name="Skalitzky C."/>
            <person name="Smith Z."/>
            <person name="Souvorov A."/>
            <person name="Sung W."/>
            <person name="Tang Z."/>
            <person name="Tsuchiya D."/>
            <person name="Tu H."/>
            <person name="Vos H."/>
            <person name="Wang M."/>
            <person name="Wolf Y.I."/>
            <person name="Yamagata H."/>
            <person name="Yamada T."/>
            <person name="Ye Y."/>
            <person name="Shaw J.R."/>
            <person name="Andrews J."/>
            <person name="Crease T.J."/>
            <person name="Tang H."/>
            <person name="Lucas S.M."/>
            <person name="Robertson H.M."/>
            <person name="Bork P."/>
            <person name="Koonin E.V."/>
            <person name="Zdobnov E.M."/>
            <person name="Grigoriev I.V."/>
            <person name="Lynch M."/>
            <person name="Boore J.L."/>
        </authorList>
    </citation>
    <scope>NUCLEOTIDE SEQUENCE [LARGE SCALE GENOMIC DNA]</scope>
</reference>
<feature type="domain" description="BTB" evidence="1">
    <location>
        <begin position="8"/>
        <end position="75"/>
    </location>
</feature>
<dbReference type="eggNOG" id="KOG1987">
    <property type="taxonomic scope" value="Eukaryota"/>
</dbReference>
<dbReference type="FunFam" id="3.30.710.10:FF:000159">
    <property type="entry name" value="Speckle-type POZ protein B"/>
    <property type="match status" value="2"/>
</dbReference>
<name>E9G900_DAPPU</name>
<dbReference type="Pfam" id="PF00651">
    <property type="entry name" value="BTB"/>
    <property type="match status" value="2"/>
</dbReference>
<dbReference type="AlphaFoldDB" id="E9G900"/>
<dbReference type="FunFam" id="1.25.40.420:FF:000030">
    <property type="entry name" value="Uncharacterized protein"/>
    <property type="match status" value="1"/>
</dbReference>
<dbReference type="Proteomes" id="UP000000305">
    <property type="component" value="Unassembled WGS sequence"/>
</dbReference>
<dbReference type="InterPro" id="IPR000210">
    <property type="entry name" value="BTB/POZ_dom"/>
</dbReference>
<keyword evidence="3" id="KW-1185">Reference proteome</keyword>
<protein>
    <recommendedName>
        <fullName evidence="1">BTB domain-containing protein</fullName>
    </recommendedName>
</protein>
<dbReference type="GO" id="GO:0030162">
    <property type="term" value="P:regulation of proteolysis"/>
    <property type="evidence" value="ECO:0000318"/>
    <property type="project" value="GO_Central"/>
</dbReference>
<dbReference type="GO" id="GO:0043161">
    <property type="term" value="P:proteasome-mediated ubiquitin-dependent protein catabolic process"/>
    <property type="evidence" value="ECO:0000318"/>
    <property type="project" value="GO_Central"/>
</dbReference>
<dbReference type="InterPro" id="IPR011333">
    <property type="entry name" value="SKP1/BTB/POZ_sf"/>
</dbReference>
<dbReference type="Gene3D" id="6.10.250.3030">
    <property type="match status" value="1"/>
</dbReference>
<dbReference type="KEGG" id="dpx:DAPPUDRAFT_23177"/>
<dbReference type="GO" id="GO:0005634">
    <property type="term" value="C:nucleus"/>
    <property type="evidence" value="ECO:0000318"/>
    <property type="project" value="GO_Central"/>
</dbReference>
<dbReference type="InParanoid" id="E9G900"/>
<feature type="domain" description="BTB" evidence="1">
    <location>
        <begin position="231"/>
        <end position="298"/>
    </location>
</feature>
<feature type="non-terminal residue" evidence="2">
    <location>
        <position position="373"/>
    </location>
</feature>
<dbReference type="EMBL" id="GL732535">
    <property type="protein sequence ID" value="EFX84061.1"/>
    <property type="molecule type" value="Genomic_DNA"/>
</dbReference>
<accession>E9G900</accession>
<organism evidence="2 3">
    <name type="scientific">Daphnia pulex</name>
    <name type="common">Water flea</name>
    <dbReference type="NCBI Taxonomy" id="6669"/>
    <lineage>
        <taxon>Eukaryota</taxon>
        <taxon>Metazoa</taxon>
        <taxon>Ecdysozoa</taxon>
        <taxon>Arthropoda</taxon>
        <taxon>Crustacea</taxon>
        <taxon>Branchiopoda</taxon>
        <taxon>Diplostraca</taxon>
        <taxon>Cladocera</taxon>
        <taxon>Anomopoda</taxon>
        <taxon>Daphniidae</taxon>
        <taxon>Daphnia</taxon>
    </lineage>
</organism>
<dbReference type="SUPFAM" id="SSF54695">
    <property type="entry name" value="POZ domain"/>
    <property type="match status" value="2"/>
</dbReference>
<dbReference type="SMART" id="SM00225">
    <property type="entry name" value="BTB"/>
    <property type="match status" value="2"/>
</dbReference>
<dbReference type="OMA" id="MECETHI"/>
<evidence type="ECO:0000259" key="1">
    <source>
        <dbReference type="PROSITE" id="PS50097"/>
    </source>
</evidence>
<dbReference type="Gene3D" id="1.25.40.420">
    <property type="match status" value="1"/>
</dbReference>
<evidence type="ECO:0000313" key="3">
    <source>
        <dbReference type="Proteomes" id="UP000000305"/>
    </source>
</evidence>
<dbReference type="OrthoDB" id="6353968at2759"/>
<dbReference type="PANTHER" id="PTHR24413">
    <property type="entry name" value="SPECKLE-TYPE POZ PROTEIN"/>
    <property type="match status" value="1"/>
</dbReference>
<proteinExistence type="predicted"/>
<dbReference type="GO" id="GO:0005737">
    <property type="term" value="C:cytoplasm"/>
    <property type="evidence" value="ECO:0000318"/>
    <property type="project" value="GO_Central"/>
</dbReference>
<evidence type="ECO:0000313" key="2">
    <source>
        <dbReference type="EMBL" id="EFX84061.1"/>
    </source>
</evidence>
<dbReference type="HOGENOM" id="CLU_743088_0_0_1"/>
<dbReference type="PhylomeDB" id="E9G900"/>
<sequence>LFEDLKFSDIVFNVRGRQFKAHKNILATRSKFFNAMFEHPTKENLTNLIEVEDVEPAVFHEILRFIYTGKVSESTMGKMCVGILAATDKYLLDQLKMECETHIIHRMSVENCLELLLNTHEHHPAFHLRQYAVEFFRNFSSKVMATKDWEKAKKDDPEKCFSVLQDLVKSLCLVNGNLTINCVIESLIQKIPETLSKKLCIEADLDEKLFSNSDQLVAAELGELFETMKFSDIIFNVRGREFPAHKSILVARSKYFDAMFEHPTKENLTNLIEVEDVEPVVFHEILRFIYTGKVSESTMERMPAGILAVADKYLLDQLKMECETQLTHRMSAENCLELLLNTHEQHPAFHLRKYAVKFFRQFSGEVMVTDGWK</sequence>
<feature type="non-terminal residue" evidence="2">
    <location>
        <position position="1"/>
    </location>
</feature>